<dbReference type="EMBL" id="JBHUDG010000012">
    <property type="protein sequence ID" value="MFD1629899.1"/>
    <property type="molecule type" value="Genomic_DNA"/>
</dbReference>
<reference evidence="3" key="1">
    <citation type="journal article" date="2019" name="Int. J. Syst. Evol. Microbiol.">
        <title>The Global Catalogue of Microorganisms (GCM) 10K type strain sequencing project: providing services to taxonomists for standard genome sequencing and annotation.</title>
        <authorList>
            <consortium name="The Broad Institute Genomics Platform"/>
            <consortium name="The Broad Institute Genome Sequencing Center for Infectious Disease"/>
            <person name="Wu L."/>
            <person name="Ma J."/>
        </authorList>
    </citation>
    <scope>NUCLEOTIDE SEQUENCE [LARGE SCALE GENOMIC DNA]</scope>
    <source>
        <strain evidence="3">CCUG 53762</strain>
    </source>
</reference>
<evidence type="ECO:0000313" key="2">
    <source>
        <dbReference type="EMBL" id="MFD1629899.1"/>
    </source>
</evidence>
<proteinExistence type="inferred from homology"/>
<dbReference type="Proteomes" id="UP001597118">
    <property type="component" value="Unassembled WGS sequence"/>
</dbReference>
<sequence length="289" mass="32169">MNEYIYNDKASLNSSDKLYDCLRNIKHIALDMDGTIYNGSTLFPFTIPFLRNLKEMGISYSFLTNNPSKSTDDYLLHLSKMGITADREEMYTSAQATIEYIKTNMPQTKRLFLLGTPSMISEFEQAGFISTADDEHDVPDAVVVAFDMSLTYSRLCRASWWVSQKIPYIATNPDRVCPTDKNIILVDCGAIYTCIEYATGRLPDIVIGKPNPGMLQGILSRYQLDPSEVLMVGDRIYTDVKMALNAGAIGALVLSGETTMEIVAQAEDVPHIIARDLAELEQMLVAAKS</sequence>
<evidence type="ECO:0000256" key="1">
    <source>
        <dbReference type="PIRNR" id="PIRNR000915"/>
    </source>
</evidence>
<dbReference type="NCBIfam" id="TIGR01549">
    <property type="entry name" value="HAD-SF-IA-v1"/>
    <property type="match status" value="1"/>
</dbReference>
<protein>
    <submittedName>
        <fullName evidence="2">HAD-IIA family hydrolase</fullName>
    </submittedName>
</protein>
<dbReference type="RefSeq" id="WP_379662277.1">
    <property type="nucleotide sequence ID" value="NZ_JBHUDG010000012.1"/>
</dbReference>
<gene>
    <name evidence="2" type="ORF">ACFSAH_08425</name>
</gene>
<accession>A0ABW4ID31</accession>
<name>A0ABW4ID31_9SPHI</name>
<dbReference type="PANTHER" id="PTHR19288">
    <property type="entry name" value="4-NITROPHENYLPHOSPHATASE-RELATED"/>
    <property type="match status" value="1"/>
</dbReference>
<keyword evidence="2" id="KW-0378">Hydrolase</keyword>
<dbReference type="InterPro" id="IPR036412">
    <property type="entry name" value="HAD-like_sf"/>
</dbReference>
<dbReference type="InterPro" id="IPR023214">
    <property type="entry name" value="HAD_sf"/>
</dbReference>
<keyword evidence="3" id="KW-1185">Reference proteome</keyword>
<dbReference type="InterPro" id="IPR006357">
    <property type="entry name" value="HAD-SF_hydro_IIA"/>
</dbReference>
<comment type="caution">
    <text evidence="2">The sequence shown here is derived from an EMBL/GenBank/DDBJ whole genome shotgun (WGS) entry which is preliminary data.</text>
</comment>
<dbReference type="SUPFAM" id="SSF56784">
    <property type="entry name" value="HAD-like"/>
    <property type="match status" value="1"/>
</dbReference>
<dbReference type="Pfam" id="PF13344">
    <property type="entry name" value="Hydrolase_6"/>
    <property type="match status" value="1"/>
</dbReference>
<dbReference type="Gene3D" id="3.40.50.1000">
    <property type="entry name" value="HAD superfamily/HAD-like"/>
    <property type="match status" value="2"/>
</dbReference>
<dbReference type="PIRSF" id="PIRSF000915">
    <property type="entry name" value="PGP-type_phosphatase"/>
    <property type="match status" value="1"/>
</dbReference>
<dbReference type="Pfam" id="PF13242">
    <property type="entry name" value="Hydrolase_like"/>
    <property type="match status" value="1"/>
</dbReference>
<comment type="similarity">
    <text evidence="1">Belongs to the HAD-like hydrolase superfamily.</text>
</comment>
<dbReference type="PANTHER" id="PTHR19288:SF46">
    <property type="entry name" value="HALOACID DEHALOGENASE-LIKE HYDROLASE DOMAIN-CONTAINING PROTEIN 2"/>
    <property type="match status" value="1"/>
</dbReference>
<dbReference type="InterPro" id="IPR006439">
    <property type="entry name" value="HAD-SF_hydro_IA"/>
</dbReference>
<dbReference type="NCBIfam" id="TIGR01460">
    <property type="entry name" value="HAD-SF-IIA"/>
    <property type="match status" value="1"/>
</dbReference>
<evidence type="ECO:0000313" key="3">
    <source>
        <dbReference type="Proteomes" id="UP001597118"/>
    </source>
</evidence>
<dbReference type="GO" id="GO:0016787">
    <property type="term" value="F:hydrolase activity"/>
    <property type="evidence" value="ECO:0007669"/>
    <property type="project" value="UniProtKB-KW"/>
</dbReference>
<organism evidence="2 3">
    <name type="scientific">Pseudopedobacter beijingensis</name>
    <dbReference type="NCBI Taxonomy" id="1207056"/>
    <lineage>
        <taxon>Bacteria</taxon>
        <taxon>Pseudomonadati</taxon>
        <taxon>Bacteroidota</taxon>
        <taxon>Sphingobacteriia</taxon>
        <taxon>Sphingobacteriales</taxon>
        <taxon>Sphingobacteriaceae</taxon>
        <taxon>Pseudopedobacter</taxon>
    </lineage>
</organism>